<comment type="function">
    <text evidence="9">The M ring may be actively involved in energy transduction.</text>
</comment>
<dbReference type="PRINTS" id="PR01009">
    <property type="entry name" value="FLGMRINGFLIF"/>
</dbReference>
<keyword evidence="5 11" id="KW-0812">Transmembrane</keyword>
<feature type="transmembrane region" description="Helical" evidence="11">
    <location>
        <begin position="26"/>
        <end position="45"/>
    </location>
</feature>
<evidence type="ECO:0000259" key="12">
    <source>
        <dbReference type="Pfam" id="PF01514"/>
    </source>
</evidence>
<dbReference type="NCBIfam" id="TIGR00206">
    <property type="entry name" value="fliF"/>
    <property type="match status" value="1"/>
</dbReference>
<gene>
    <name evidence="14" type="primary">fliF</name>
    <name evidence="14" type="ORF">SKTS_10550</name>
</gene>
<evidence type="ECO:0000313" key="14">
    <source>
        <dbReference type="EMBL" id="BCB26169.1"/>
    </source>
</evidence>
<organism evidence="14 15">
    <name type="scientific">Sulfurimicrobium lacus</name>
    <dbReference type="NCBI Taxonomy" id="2715678"/>
    <lineage>
        <taxon>Bacteria</taxon>
        <taxon>Pseudomonadati</taxon>
        <taxon>Pseudomonadota</taxon>
        <taxon>Betaproteobacteria</taxon>
        <taxon>Nitrosomonadales</taxon>
        <taxon>Sulfuricellaceae</taxon>
        <taxon>Sulfurimicrobium</taxon>
    </lineage>
</organism>
<keyword evidence="4" id="KW-1003">Cell membrane</keyword>
<keyword evidence="15" id="KW-1185">Reference proteome</keyword>
<dbReference type="GO" id="GO:0003774">
    <property type="term" value="F:cytoskeletal motor activity"/>
    <property type="evidence" value="ECO:0007669"/>
    <property type="project" value="InterPro"/>
</dbReference>
<dbReference type="InterPro" id="IPR013556">
    <property type="entry name" value="Flag_M-ring_C"/>
</dbReference>
<dbReference type="InterPro" id="IPR045851">
    <property type="entry name" value="AMP-bd_C_sf"/>
</dbReference>
<dbReference type="InterPro" id="IPR000067">
    <property type="entry name" value="FlgMring_FliF"/>
</dbReference>
<dbReference type="Pfam" id="PF01514">
    <property type="entry name" value="YscJ_FliF"/>
    <property type="match status" value="1"/>
</dbReference>
<feature type="domain" description="Flagellar M-ring C-terminal" evidence="13">
    <location>
        <begin position="257"/>
        <end position="435"/>
    </location>
</feature>
<protein>
    <recommendedName>
        <fullName evidence="9">Flagellar M-ring protein</fullName>
    </recommendedName>
</protein>
<feature type="domain" description="Flagellar M-ring N-terminal" evidence="12">
    <location>
        <begin position="47"/>
        <end position="220"/>
    </location>
</feature>
<dbReference type="Gene3D" id="3.30.300.30">
    <property type="match status" value="1"/>
</dbReference>
<evidence type="ECO:0000256" key="1">
    <source>
        <dbReference type="ARBA" id="ARBA00004117"/>
    </source>
</evidence>
<evidence type="ECO:0000256" key="6">
    <source>
        <dbReference type="ARBA" id="ARBA00022989"/>
    </source>
</evidence>
<dbReference type="AlphaFoldDB" id="A0A6F8VBP6"/>
<dbReference type="PIRSF" id="PIRSF004862">
    <property type="entry name" value="FliF"/>
    <property type="match status" value="1"/>
</dbReference>
<keyword evidence="14" id="KW-0282">Flagellum</keyword>
<sequence length="552" mass="57906">MAVAAQENAFGGMLERLGQLSNQRKLGLMFGIAAIIAVVAGSWMWSQTPDYRVLYSNLSDRDGGSVIASLQQMNIPYKMAEGGGAILVPSNQVYEMRLRLASQGLPKGSVVGFELMDGQKLGMSQFQEQVNYQRALEGEITRSIQSLSAVQGARVHLAIPKPSVFVRDQQKPSASVLLSLYPGRTLDAAQVSGIVHLIASSVPELPVKNVTLVDQNGNLLVAAGEGGVDAHAGLDPTQLDYLHQVEQSYVKRIEAILTPLVGTDNVKAQVAADLDFAMVEQTAETFKPNPVPNDAAIRSQQTSETVGDAGKPASGVPGAMSNQPPGAASAPITATGSPAGGAAAGGAASGAGAHKESTVNFEVDKTIQHVRQPVGGIKRLSVAVVVNNRMVGVGKNAKAKPLTAAELAQLQNLVKEAMGYNQARGDTLNLVNAAFTTSEEEVVPSAPLWKDPGNISLAKEVAKNLLIAALLFYLVFGVIRPILRDLAQPGPARHHHAGAADEEVAEISPQAAARAAQSAGYDENLKAARELAKQDPRVVASVVKDWVGGGNE</sequence>
<dbReference type="InterPro" id="IPR043427">
    <property type="entry name" value="YscJ/FliF"/>
</dbReference>
<dbReference type="KEGG" id="slac:SKTS_10550"/>
<evidence type="ECO:0000256" key="5">
    <source>
        <dbReference type="ARBA" id="ARBA00022692"/>
    </source>
</evidence>
<accession>A0A6F8VBP6</accession>
<comment type="similarity">
    <text evidence="3 9">Belongs to the FliF family.</text>
</comment>
<dbReference type="RefSeq" id="WP_173061401.1">
    <property type="nucleotide sequence ID" value="NZ_AP022853.1"/>
</dbReference>
<evidence type="ECO:0000256" key="11">
    <source>
        <dbReference type="SAM" id="Phobius"/>
    </source>
</evidence>
<dbReference type="EMBL" id="AP022853">
    <property type="protein sequence ID" value="BCB26169.1"/>
    <property type="molecule type" value="Genomic_DNA"/>
</dbReference>
<evidence type="ECO:0000259" key="13">
    <source>
        <dbReference type="Pfam" id="PF08345"/>
    </source>
</evidence>
<evidence type="ECO:0000256" key="2">
    <source>
        <dbReference type="ARBA" id="ARBA00004651"/>
    </source>
</evidence>
<keyword evidence="14" id="KW-0966">Cell projection</keyword>
<name>A0A6F8VBP6_9PROT</name>
<evidence type="ECO:0000256" key="9">
    <source>
        <dbReference type="PIRNR" id="PIRNR004862"/>
    </source>
</evidence>
<dbReference type="PANTHER" id="PTHR30046">
    <property type="entry name" value="FLAGELLAR M-RING PROTEIN"/>
    <property type="match status" value="1"/>
</dbReference>
<dbReference type="GO" id="GO:0071973">
    <property type="term" value="P:bacterial-type flagellum-dependent cell motility"/>
    <property type="evidence" value="ECO:0007669"/>
    <property type="project" value="InterPro"/>
</dbReference>
<evidence type="ECO:0000256" key="10">
    <source>
        <dbReference type="SAM" id="MobiDB-lite"/>
    </source>
</evidence>
<dbReference type="Proteomes" id="UP000502260">
    <property type="component" value="Chromosome"/>
</dbReference>
<comment type="subcellular location">
    <subcellularLocation>
        <location evidence="1 9">Bacterial flagellum basal body</location>
    </subcellularLocation>
    <subcellularLocation>
        <location evidence="2">Cell membrane</location>
        <topology evidence="2">Multi-pass membrane protein</topology>
    </subcellularLocation>
</comment>
<feature type="compositionally biased region" description="Gly residues" evidence="10">
    <location>
        <begin position="338"/>
        <end position="349"/>
    </location>
</feature>
<evidence type="ECO:0000256" key="8">
    <source>
        <dbReference type="ARBA" id="ARBA00023143"/>
    </source>
</evidence>
<dbReference type="GO" id="GO:0005886">
    <property type="term" value="C:plasma membrane"/>
    <property type="evidence" value="ECO:0007669"/>
    <property type="project" value="UniProtKB-SubCell"/>
</dbReference>
<evidence type="ECO:0000256" key="3">
    <source>
        <dbReference type="ARBA" id="ARBA00007971"/>
    </source>
</evidence>
<keyword evidence="8 9" id="KW-0975">Bacterial flagellum</keyword>
<keyword evidence="7 11" id="KW-0472">Membrane</keyword>
<dbReference type="Pfam" id="PF08345">
    <property type="entry name" value="YscJ_FliF_C"/>
    <property type="match status" value="1"/>
</dbReference>
<evidence type="ECO:0000256" key="4">
    <source>
        <dbReference type="ARBA" id="ARBA00022475"/>
    </source>
</evidence>
<keyword evidence="6 11" id="KW-1133">Transmembrane helix</keyword>
<dbReference type="PANTHER" id="PTHR30046:SF0">
    <property type="entry name" value="FLAGELLAR M-RING PROTEIN"/>
    <property type="match status" value="1"/>
</dbReference>
<feature type="region of interest" description="Disordered" evidence="10">
    <location>
        <begin position="300"/>
        <end position="351"/>
    </location>
</feature>
<keyword evidence="14" id="KW-0969">Cilium</keyword>
<reference evidence="15" key="1">
    <citation type="submission" date="2020-03" db="EMBL/GenBank/DDBJ databases">
        <title>Complete genome sequence of sulfur-oxidizing bacterium skT11.</title>
        <authorList>
            <person name="Kanda M."/>
            <person name="Kojima H."/>
            <person name="Fukui M."/>
        </authorList>
    </citation>
    <scope>NUCLEOTIDE SEQUENCE [LARGE SCALE GENOMIC DNA]</scope>
    <source>
        <strain evidence="15">skT11</strain>
    </source>
</reference>
<proteinExistence type="inferred from homology"/>
<dbReference type="GO" id="GO:0009431">
    <property type="term" value="C:bacterial-type flagellum basal body, MS ring"/>
    <property type="evidence" value="ECO:0007669"/>
    <property type="project" value="InterPro"/>
</dbReference>
<dbReference type="InterPro" id="IPR006182">
    <property type="entry name" value="FliF_N_dom"/>
</dbReference>
<evidence type="ECO:0000313" key="15">
    <source>
        <dbReference type="Proteomes" id="UP000502260"/>
    </source>
</evidence>
<evidence type="ECO:0000256" key="7">
    <source>
        <dbReference type="ARBA" id="ARBA00023136"/>
    </source>
</evidence>